<feature type="compositionally biased region" description="Low complexity" evidence="1">
    <location>
        <begin position="213"/>
        <end position="231"/>
    </location>
</feature>
<organism evidence="2 3">
    <name type="scientific">Prorocentrum cordatum</name>
    <dbReference type="NCBI Taxonomy" id="2364126"/>
    <lineage>
        <taxon>Eukaryota</taxon>
        <taxon>Sar</taxon>
        <taxon>Alveolata</taxon>
        <taxon>Dinophyceae</taxon>
        <taxon>Prorocentrales</taxon>
        <taxon>Prorocentraceae</taxon>
        <taxon>Prorocentrum</taxon>
    </lineage>
</organism>
<feature type="compositionally biased region" description="Basic residues" evidence="1">
    <location>
        <begin position="60"/>
        <end position="73"/>
    </location>
</feature>
<proteinExistence type="predicted"/>
<evidence type="ECO:0000313" key="2">
    <source>
        <dbReference type="EMBL" id="CAK0909214.1"/>
    </source>
</evidence>
<keyword evidence="3" id="KW-1185">Reference proteome</keyword>
<dbReference type="Proteomes" id="UP001189429">
    <property type="component" value="Unassembled WGS sequence"/>
</dbReference>
<evidence type="ECO:0000313" key="3">
    <source>
        <dbReference type="Proteomes" id="UP001189429"/>
    </source>
</evidence>
<feature type="region of interest" description="Disordered" evidence="1">
    <location>
        <begin position="184"/>
        <end position="250"/>
    </location>
</feature>
<feature type="region of interest" description="Disordered" evidence="1">
    <location>
        <begin position="103"/>
        <end position="168"/>
    </location>
</feature>
<protein>
    <submittedName>
        <fullName evidence="2">Uncharacterized protein</fullName>
    </submittedName>
</protein>
<name>A0ABN9YC25_9DINO</name>
<dbReference type="EMBL" id="CAUYUJ010022159">
    <property type="protein sequence ID" value="CAK0909214.1"/>
    <property type="molecule type" value="Genomic_DNA"/>
</dbReference>
<reference evidence="2" key="1">
    <citation type="submission" date="2023-10" db="EMBL/GenBank/DDBJ databases">
        <authorList>
            <person name="Chen Y."/>
            <person name="Shah S."/>
            <person name="Dougan E. K."/>
            <person name="Thang M."/>
            <person name="Chan C."/>
        </authorList>
    </citation>
    <scope>NUCLEOTIDE SEQUENCE [LARGE SCALE GENOMIC DNA]</scope>
</reference>
<comment type="caution">
    <text evidence="2">The sequence shown here is derived from an EMBL/GenBank/DDBJ whole genome shotgun (WGS) entry which is preliminary data.</text>
</comment>
<feature type="region of interest" description="Disordered" evidence="1">
    <location>
        <begin position="54"/>
        <end position="85"/>
    </location>
</feature>
<accession>A0ABN9YC25</accession>
<evidence type="ECO:0000256" key="1">
    <source>
        <dbReference type="SAM" id="MobiDB-lite"/>
    </source>
</evidence>
<sequence length="323" mass="35069">MGGGRRREGRGGIGRRTSSISVELQKTVSGSERYAMRWPFDLWIATLGRLSWLPPSPSPWKKRQTKIRRRRRDNGKDVSDFAGTGRRWSGSLRASALAAVLGPQASTQEENQMRGGCPAQIPMRWSNHGGRLGAEDDGPTASRRAQLVPKRSPPGVAWPSGPERHLSPLSGEMAVSLRASAGWSPLSTRTRASASGPGPPAGPPAGSDRNWTSSSSGRLAGASSPSARGRPPAAPPPPAATGRRPPRVLPQHLTVRSRRRRMLWRHLRAEAELGLEPAVERVEPARRSRPRVALGERAVQRRRLPVLGALGPRHAEALAWMEE</sequence>
<gene>
    <name evidence="2" type="ORF">PCOR1329_LOCUS83690</name>
</gene>